<dbReference type="Pfam" id="PF02464">
    <property type="entry name" value="CinA"/>
    <property type="match status" value="1"/>
</dbReference>
<evidence type="ECO:0000259" key="1">
    <source>
        <dbReference type="Pfam" id="PF02464"/>
    </source>
</evidence>
<dbReference type="InterPro" id="IPR008136">
    <property type="entry name" value="CinA_C"/>
</dbReference>
<proteinExistence type="predicted"/>
<comment type="caution">
    <text evidence="2">The sequence shown here is derived from an EMBL/GenBank/DDBJ whole genome shotgun (WGS) entry which is preliminary data.</text>
</comment>
<dbReference type="RefSeq" id="WP_345533033.1">
    <property type="nucleotide sequence ID" value="NZ_BAABLD010000008.1"/>
</dbReference>
<dbReference type="EMBL" id="BAABLD010000008">
    <property type="protein sequence ID" value="GAA5165959.1"/>
    <property type="molecule type" value="Genomic_DNA"/>
</dbReference>
<evidence type="ECO:0000313" key="2">
    <source>
        <dbReference type="EMBL" id="GAA5165959.1"/>
    </source>
</evidence>
<keyword evidence="3" id="KW-1185">Reference proteome</keyword>
<reference evidence="3" key="1">
    <citation type="journal article" date="2019" name="Int. J. Syst. Evol. Microbiol.">
        <title>The Global Catalogue of Microorganisms (GCM) 10K type strain sequencing project: providing services to taxonomists for standard genome sequencing and annotation.</title>
        <authorList>
            <consortium name="The Broad Institute Genomics Platform"/>
            <consortium name="The Broad Institute Genome Sequencing Center for Infectious Disease"/>
            <person name="Wu L."/>
            <person name="Ma J."/>
        </authorList>
    </citation>
    <scope>NUCLEOTIDE SEQUENCE [LARGE SCALE GENOMIC DNA]</scope>
    <source>
        <strain evidence="3">JCM 18715</strain>
    </source>
</reference>
<dbReference type="SUPFAM" id="SSF142433">
    <property type="entry name" value="CinA-like"/>
    <property type="match status" value="1"/>
</dbReference>
<dbReference type="NCBIfam" id="TIGR00199">
    <property type="entry name" value="PncC_domain"/>
    <property type="match status" value="1"/>
</dbReference>
<sequence length="159" mass="16441">MNEALTKLAVEVGAFLHARHWTLATAESCTGGLVAAAITEVAGSSGWFDSACVTYSNEAKIRMLGVASDTLKNHGAVSEATVREMLAGVLTRSGADVAVALSGIAGPSGGTQDKPVGTVWMAWGTSTAQHVHHAVFPGNRAAVREAAARFVLEAILRLK</sequence>
<gene>
    <name evidence="2" type="ORF">GCM10025770_22340</name>
</gene>
<dbReference type="Gene3D" id="3.90.950.20">
    <property type="entry name" value="CinA-like"/>
    <property type="match status" value="1"/>
</dbReference>
<name>A0ABP9QQR8_9RHOO</name>
<organism evidence="2 3">
    <name type="scientific">Viridibacterium curvum</name>
    <dbReference type="NCBI Taxonomy" id="1101404"/>
    <lineage>
        <taxon>Bacteria</taxon>
        <taxon>Pseudomonadati</taxon>
        <taxon>Pseudomonadota</taxon>
        <taxon>Betaproteobacteria</taxon>
        <taxon>Rhodocyclales</taxon>
        <taxon>Rhodocyclaceae</taxon>
        <taxon>Viridibacterium</taxon>
    </lineage>
</organism>
<protein>
    <submittedName>
        <fullName evidence="2">CinA family protein</fullName>
    </submittedName>
</protein>
<dbReference type="InterPro" id="IPR036653">
    <property type="entry name" value="CinA-like_C"/>
</dbReference>
<evidence type="ECO:0000313" key="3">
    <source>
        <dbReference type="Proteomes" id="UP001500547"/>
    </source>
</evidence>
<accession>A0ABP9QQR8</accession>
<dbReference type="Proteomes" id="UP001500547">
    <property type="component" value="Unassembled WGS sequence"/>
</dbReference>
<feature type="domain" description="CinA C-terminal" evidence="1">
    <location>
        <begin position="6"/>
        <end position="157"/>
    </location>
</feature>